<dbReference type="GO" id="GO:0000149">
    <property type="term" value="F:SNARE binding"/>
    <property type="evidence" value="ECO:0007669"/>
    <property type="project" value="TreeGrafter"/>
</dbReference>
<dbReference type="GO" id="GO:0000139">
    <property type="term" value="C:Golgi membrane"/>
    <property type="evidence" value="ECO:0007669"/>
    <property type="project" value="UniProtKB-SubCell"/>
</dbReference>
<evidence type="ECO:0000313" key="14">
    <source>
        <dbReference type="Proteomes" id="UP001362899"/>
    </source>
</evidence>
<dbReference type="GO" id="GO:0006886">
    <property type="term" value="P:intracellular protein transport"/>
    <property type="evidence" value="ECO:0007669"/>
    <property type="project" value="InterPro"/>
</dbReference>
<dbReference type="EMBL" id="BTGC01000003">
    <property type="protein sequence ID" value="GMM50629.1"/>
    <property type="molecule type" value="Genomic_DNA"/>
</dbReference>
<proteinExistence type="inferred from homology"/>
<keyword evidence="9 11" id="KW-0472">Membrane</keyword>
<evidence type="ECO:0000256" key="9">
    <source>
        <dbReference type="ARBA" id="ARBA00023136"/>
    </source>
</evidence>
<dbReference type="Proteomes" id="UP001362899">
    <property type="component" value="Unassembled WGS sequence"/>
</dbReference>
<feature type="compositionally biased region" description="Low complexity" evidence="10">
    <location>
        <begin position="314"/>
        <end position="342"/>
    </location>
</feature>
<evidence type="ECO:0000256" key="1">
    <source>
        <dbReference type="ARBA" id="ARBA00004409"/>
    </source>
</evidence>
<name>A0AAV5RJB4_STABA</name>
<comment type="subcellular location">
    <subcellularLocation>
        <location evidence="1">Golgi apparatus membrane</location>
        <topology evidence="1">Single-pass type IV membrane protein</topology>
    </subcellularLocation>
</comment>
<evidence type="ECO:0000256" key="8">
    <source>
        <dbReference type="ARBA" id="ARBA00023054"/>
    </source>
</evidence>
<feature type="domain" description="T-SNARE coiled-coil homology" evidence="12">
    <location>
        <begin position="210"/>
        <end position="272"/>
    </location>
</feature>
<dbReference type="PANTHER" id="PTHR19957">
    <property type="entry name" value="SYNTAXIN"/>
    <property type="match status" value="1"/>
</dbReference>
<dbReference type="GO" id="GO:0031201">
    <property type="term" value="C:SNARE complex"/>
    <property type="evidence" value="ECO:0007669"/>
    <property type="project" value="TreeGrafter"/>
</dbReference>
<keyword evidence="4 11" id="KW-0812">Transmembrane</keyword>
<dbReference type="InterPro" id="IPR000727">
    <property type="entry name" value="T_SNARE_dom"/>
</dbReference>
<dbReference type="CDD" id="cd15845">
    <property type="entry name" value="SNARE_syntaxin16"/>
    <property type="match status" value="1"/>
</dbReference>
<comment type="caution">
    <text evidence="13">The sequence shown here is derived from an EMBL/GenBank/DDBJ whole genome shotgun (WGS) entry which is preliminary data.</text>
</comment>
<dbReference type="Pfam" id="PF05739">
    <property type="entry name" value="SNARE"/>
    <property type="match status" value="1"/>
</dbReference>
<evidence type="ECO:0000259" key="12">
    <source>
        <dbReference type="PROSITE" id="PS50192"/>
    </source>
</evidence>
<dbReference type="SUPFAM" id="SSF47661">
    <property type="entry name" value="t-snare proteins"/>
    <property type="match status" value="1"/>
</dbReference>
<keyword evidence="7" id="KW-0333">Golgi apparatus</keyword>
<evidence type="ECO:0000256" key="10">
    <source>
        <dbReference type="SAM" id="MobiDB-lite"/>
    </source>
</evidence>
<dbReference type="SMART" id="SM00397">
    <property type="entry name" value="t_SNARE"/>
    <property type="match status" value="1"/>
</dbReference>
<organism evidence="13 14">
    <name type="scientific">Starmerella bacillaris</name>
    <name type="common">Yeast</name>
    <name type="synonym">Candida zemplinina</name>
    <dbReference type="NCBI Taxonomy" id="1247836"/>
    <lineage>
        <taxon>Eukaryota</taxon>
        <taxon>Fungi</taxon>
        <taxon>Dikarya</taxon>
        <taxon>Ascomycota</taxon>
        <taxon>Saccharomycotina</taxon>
        <taxon>Dipodascomycetes</taxon>
        <taxon>Dipodascales</taxon>
        <taxon>Trichomonascaceae</taxon>
        <taxon>Starmerella</taxon>
    </lineage>
</organism>
<feature type="region of interest" description="Disordered" evidence="10">
    <location>
        <begin position="312"/>
        <end position="348"/>
    </location>
</feature>
<feature type="transmembrane region" description="Helical" evidence="11">
    <location>
        <begin position="284"/>
        <end position="301"/>
    </location>
</feature>
<keyword evidence="8" id="KW-0175">Coiled coil</keyword>
<keyword evidence="6 11" id="KW-1133">Transmembrane helix</keyword>
<evidence type="ECO:0000256" key="6">
    <source>
        <dbReference type="ARBA" id="ARBA00022989"/>
    </source>
</evidence>
<comment type="similarity">
    <text evidence="2">Belongs to the syntaxin family.</text>
</comment>
<evidence type="ECO:0000256" key="2">
    <source>
        <dbReference type="ARBA" id="ARBA00009063"/>
    </source>
</evidence>
<keyword evidence="3" id="KW-0813">Transport</keyword>
<evidence type="ECO:0000256" key="11">
    <source>
        <dbReference type="SAM" id="Phobius"/>
    </source>
</evidence>
<dbReference type="InterPro" id="IPR006012">
    <property type="entry name" value="Syntaxin/epimorphin_CS"/>
</dbReference>
<evidence type="ECO:0000313" key="13">
    <source>
        <dbReference type="EMBL" id="GMM50629.1"/>
    </source>
</evidence>
<dbReference type="GO" id="GO:0005484">
    <property type="term" value="F:SNAP receptor activity"/>
    <property type="evidence" value="ECO:0007669"/>
    <property type="project" value="InterPro"/>
</dbReference>
<dbReference type="PROSITE" id="PS00914">
    <property type="entry name" value="SYNTAXIN"/>
    <property type="match status" value="1"/>
</dbReference>
<dbReference type="InterPro" id="IPR045242">
    <property type="entry name" value="Syntaxin"/>
</dbReference>
<keyword evidence="5" id="KW-0653">Protein transport</keyword>
<dbReference type="PROSITE" id="PS50192">
    <property type="entry name" value="T_SNARE"/>
    <property type="match status" value="1"/>
</dbReference>
<dbReference type="GO" id="GO:0006906">
    <property type="term" value="P:vesicle fusion"/>
    <property type="evidence" value="ECO:0007669"/>
    <property type="project" value="TreeGrafter"/>
</dbReference>
<evidence type="ECO:0000256" key="4">
    <source>
        <dbReference type="ARBA" id="ARBA00022692"/>
    </source>
</evidence>
<gene>
    <name evidence="13" type="ORF">DASB73_015870</name>
</gene>
<sequence>MAFIRDRTNLFISYRQSYTHRPPPSYDFTDELDTPLNHDHAKPLLNDEAVEMEEMPPQWLSVTTQLDAAVQKIQTDINELKPLQRKNALPGFDDRSTTEKQIETKTVAITKGLHRCQELVKSFGVVAESQPTVHLAQMARNIQISMAAKLQDCSTSFRQMQSTYLKSLQQDELGDLPGMLSAHTDLDDDIALSEMTLQRSRLTQSQSWEEEEVSKREAGITKIADTILEVADIFRDLQTMVIDQGALVDRIDYNVENTLVDVRGASKQLVEGERYQKRTQKCKVIMLLVLIVVALVLILIFKPRHQTVYVEPVNGGNNNSNSNGGNSGNGNNNDNSNIDNSNAVNENR</sequence>
<protein>
    <submittedName>
        <fullName evidence="13">Tlg2 protein</fullName>
    </submittedName>
</protein>
<dbReference type="Gene3D" id="1.20.58.70">
    <property type="match status" value="1"/>
</dbReference>
<dbReference type="InterPro" id="IPR010989">
    <property type="entry name" value="SNARE"/>
</dbReference>
<evidence type="ECO:0000256" key="7">
    <source>
        <dbReference type="ARBA" id="ARBA00023034"/>
    </source>
</evidence>
<evidence type="ECO:0000256" key="3">
    <source>
        <dbReference type="ARBA" id="ARBA00022448"/>
    </source>
</evidence>
<accession>A0AAV5RJB4</accession>
<dbReference type="PANTHER" id="PTHR19957:SF83">
    <property type="entry name" value="SYNTAXIN-16"/>
    <property type="match status" value="1"/>
</dbReference>
<evidence type="ECO:0000256" key="5">
    <source>
        <dbReference type="ARBA" id="ARBA00022927"/>
    </source>
</evidence>
<dbReference type="GO" id="GO:0048278">
    <property type="term" value="P:vesicle docking"/>
    <property type="evidence" value="ECO:0007669"/>
    <property type="project" value="TreeGrafter"/>
</dbReference>
<dbReference type="AlphaFoldDB" id="A0AAV5RJB4"/>
<keyword evidence="14" id="KW-1185">Reference proteome</keyword>
<reference evidence="13 14" key="1">
    <citation type="journal article" date="2023" name="Elife">
        <title>Identification of key yeast species and microbe-microbe interactions impacting larval growth of Drosophila in the wild.</title>
        <authorList>
            <person name="Mure A."/>
            <person name="Sugiura Y."/>
            <person name="Maeda R."/>
            <person name="Honda K."/>
            <person name="Sakurai N."/>
            <person name="Takahashi Y."/>
            <person name="Watada M."/>
            <person name="Katoh T."/>
            <person name="Gotoh A."/>
            <person name="Gotoh Y."/>
            <person name="Taniguchi I."/>
            <person name="Nakamura K."/>
            <person name="Hayashi T."/>
            <person name="Katayama T."/>
            <person name="Uemura T."/>
            <person name="Hattori Y."/>
        </authorList>
    </citation>
    <scope>NUCLEOTIDE SEQUENCE [LARGE SCALE GENOMIC DNA]</scope>
    <source>
        <strain evidence="13 14">SB-73</strain>
    </source>
</reference>